<proteinExistence type="predicted"/>
<evidence type="ECO:0000313" key="2">
    <source>
        <dbReference type="EMBL" id="CAK9441274.1"/>
    </source>
</evidence>
<feature type="region of interest" description="Disordered" evidence="1">
    <location>
        <begin position="1"/>
        <end position="45"/>
    </location>
</feature>
<keyword evidence="3" id="KW-1185">Reference proteome</keyword>
<dbReference type="GeneID" id="92210339"/>
<evidence type="ECO:0000256" key="1">
    <source>
        <dbReference type="SAM" id="MobiDB-lite"/>
    </source>
</evidence>
<dbReference type="RefSeq" id="XP_066832081.1">
    <property type="nucleotide sequence ID" value="XM_066975443.1"/>
</dbReference>
<gene>
    <name evidence="2" type="ORF">LODBEIA_P51430</name>
</gene>
<sequence>MTDQEKQPPVYPSDGSSAYPTAAQEKEALKKKNQSPPGPATGQQPVYFESASPRGWTIVINNRFWTDGFRVFVSRDACDKYEAFKKSSNEHVQDLQNQGIGIPLFKVVNPVFPINSRFLTFRKYTPNAIGGPFDVDRDFHEYCVVKKRYHIGYDSYIFEFHPDPNNPKADFSFVMFSHTSLPINDYIYKGERHRWIDESYIGGFRKRFQVKFGFKHTELRPEQPSLCDNWDGVSDKLDKKKQPNPLLDSFWKNKLNAFSKFAKPEYYGSHCSAILGEYESYFGLGHAEVSIDDVYNSSADIDYESTRSVHEDASVLICVASVLKRQKDIIEDRKKRSSN</sequence>
<dbReference type="Proteomes" id="UP001497383">
    <property type="component" value="Chromosome 6"/>
</dbReference>
<reference evidence="2 3" key="1">
    <citation type="submission" date="2024-03" db="EMBL/GenBank/DDBJ databases">
        <authorList>
            <person name="Brejova B."/>
        </authorList>
    </citation>
    <scope>NUCLEOTIDE SEQUENCE [LARGE SCALE GENOMIC DNA]</scope>
    <source>
        <strain evidence="2 3">CBS 14171</strain>
    </source>
</reference>
<organism evidence="2 3">
    <name type="scientific">Lodderomyces beijingensis</name>
    <dbReference type="NCBI Taxonomy" id="1775926"/>
    <lineage>
        <taxon>Eukaryota</taxon>
        <taxon>Fungi</taxon>
        <taxon>Dikarya</taxon>
        <taxon>Ascomycota</taxon>
        <taxon>Saccharomycotina</taxon>
        <taxon>Pichiomycetes</taxon>
        <taxon>Debaryomycetaceae</taxon>
        <taxon>Candida/Lodderomyces clade</taxon>
        <taxon>Lodderomyces</taxon>
    </lineage>
</organism>
<protein>
    <submittedName>
        <fullName evidence="2">Uncharacterized protein</fullName>
    </submittedName>
</protein>
<name>A0ABP0ZRZ6_9ASCO</name>
<dbReference type="EMBL" id="OZ022410">
    <property type="protein sequence ID" value="CAK9441274.1"/>
    <property type="molecule type" value="Genomic_DNA"/>
</dbReference>
<evidence type="ECO:0000313" key="3">
    <source>
        <dbReference type="Proteomes" id="UP001497383"/>
    </source>
</evidence>
<accession>A0ABP0ZRZ6</accession>